<organism evidence="1 2">
    <name type="scientific">Alteromonas macleodii</name>
    <name type="common">Pseudoalteromonas macleodii</name>
    <dbReference type="NCBI Taxonomy" id="28108"/>
    <lineage>
        <taxon>Bacteria</taxon>
        <taxon>Pseudomonadati</taxon>
        <taxon>Pseudomonadota</taxon>
        <taxon>Gammaproteobacteria</taxon>
        <taxon>Alteromonadales</taxon>
        <taxon>Alteromonadaceae</taxon>
        <taxon>Alteromonas/Salinimonas group</taxon>
        <taxon>Alteromonas</taxon>
    </lineage>
</organism>
<evidence type="ECO:0000313" key="1">
    <source>
        <dbReference type="EMBL" id="AMJ98389.1"/>
    </source>
</evidence>
<accession>A0A126Q1P6</accession>
<dbReference type="Proteomes" id="UP000063991">
    <property type="component" value="Chromosome"/>
</dbReference>
<reference evidence="1 2" key="1">
    <citation type="submission" date="2015-12" db="EMBL/GenBank/DDBJ databases">
        <authorList>
            <person name="Shamseldin A."/>
            <person name="Moawad H."/>
            <person name="Abd El-Rahim W.M."/>
            <person name="Sadowsky M.J."/>
        </authorList>
    </citation>
    <scope>NUCLEOTIDE SEQUENCE [LARGE SCALE GENOMIC DNA]</scope>
    <source>
        <strain evidence="1 2">D7</strain>
    </source>
</reference>
<evidence type="ECO:0000313" key="2">
    <source>
        <dbReference type="Proteomes" id="UP000063991"/>
    </source>
</evidence>
<proteinExistence type="predicted"/>
<name>A0A126Q1P6_ALTMA</name>
<gene>
    <name evidence="1" type="ORF">AVL55_09565</name>
</gene>
<protein>
    <submittedName>
        <fullName evidence="1">Uncharacterized protein</fullName>
    </submittedName>
</protein>
<sequence>MIKRVSNSIKTVTHNHLKRLINRALTSSNIENKKGDNITILSPSFFTYLGPVDLALLTKSTVVIQRE</sequence>
<dbReference type="EMBL" id="CP014323">
    <property type="protein sequence ID" value="AMJ98389.1"/>
    <property type="molecule type" value="Genomic_DNA"/>
</dbReference>
<dbReference type="AlphaFoldDB" id="A0A126Q1P6"/>